<feature type="domain" description="SLH" evidence="3">
    <location>
        <begin position="157"/>
        <end position="220"/>
    </location>
</feature>
<evidence type="ECO:0000256" key="2">
    <source>
        <dbReference type="SAM" id="SignalP"/>
    </source>
</evidence>
<dbReference type="Pfam" id="PF00395">
    <property type="entry name" value="SLH"/>
    <property type="match status" value="2"/>
</dbReference>
<name>A0ABT4QJ84_9BACL</name>
<keyword evidence="5" id="KW-1185">Reference proteome</keyword>
<dbReference type="InterPro" id="IPR001119">
    <property type="entry name" value="SLH_dom"/>
</dbReference>
<feature type="region of interest" description="Disordered" evidence="1">
    <location>
        <begin position="217"/>
        <end position="247"/>
    </location>
</feature>
<reference evidence="4 5" key="1">
    <citation type="submission" date="2022-12" db="EMBL/GenBank/DDBJ databases">
        <title>Draft genome sequence of Paenibacillus sp. dW9.</title>
        <authorList>
            <person name="Choi E.-W."/>
            <person name="Kim D.-U."/>
        </authorList>
    </citation>
    <scope>NUCLEOTIDE SEQUENCE [LARGE SCALE GENOMIC DNA]</scope>
    <source>
        <strain evidence="5">dW9</strain>
    </source>
</reference>
<evidence type="ECO:0000259" key="3">
    <source>
        <dbReference type="PROSITE" id="PS51272"/>
    </source>
</evidence>
<dbReference type="EMBL" id="JAQAGZ010000029">
    <property type="protein sequence ID" value="MCZ8516932.1"/>
    <property type="molecule type" value="Genomic_DNA"/>
</dbReference>
<dbReference type="RefSeq" id="WP_269885465.1">
    <property type="nucleotide sequence ID" value="NZ_JAQAGZ010000029.1"/>
</dbReference>
<feature type="domain" description="SLH" evidence="3">
    <location>
        <begin position="26"/>
        <end position="89"/>
    </location>
</feature>
<feature type="chain" id="PRO_5046468600" evidence="2">
    <location>
        <begin position="27"/>
        <end position="398"/>
    </location>
</feature>
<accession>A0ABT4QJ84</accession>
<protein>
    <submittedName>
        <fullName evidence="4">S-layer homology domain-containing protein</fullName>
    </submittedName>
</protein>
<dbReference type="PROSITE" id="PS51272">
    <property type="entry name" value="SLH"/>
    <property type="match status" value="2"/>
</dbReference>
<gene>
    <name evidence="4" type="ORF">O9H85_32170</name>
</gene>
<feature type="signal peptide" evidence="2">
    <location>
        <begin position="1"/>
        <end position="26"/>
    </location>
</feature>
<organism evidence="4 5">
    <name type="scientific">Paenibacillus gyeongsangnamensis</name>
    <dbReference type="NCBI Taxonomy" id="3388067"/>
    <lineage>
        <taxon>Bacteria</taxon>
        <taxon>Bacillati</taxon>
        <taxon>Bacillota</taxon>
        <taxon>Bacilli</taxon>
        <taxon>Bacillales</taxon>
        <taxon>Paenibacillaceae</taxon>
        <taxon>Paenibacillus</taxon>
    </lineage>
</organism>
<sequence>MNSPKKLLSFSAAAVLSLSLAGQSFAATTAFTDLDQVAAKDKIISLQSQGFVSGVSSDLFQPNAALTAGQGIQMIVKALGWSIDTTKFVKAPQATDYFVKAKNDAWYSQSLIIAANNGLNLPADLDPDQKWTKETFTKELVLALEGHQIFHMMKLLPIKINDQDEITLDNLGPIQIAIYKGITSLDSDGKFHPQTDITRAQAAEMIYNTLKYIHPAPNQTPAPKSTDAVPRVGSSQPMKRVAGQTGQVDQTVASLDDKVGKMTAGSIVYENTQYGFRFTLPDSWEGYTIVTDKWEGLSLGDSQGEKVVESGPKISIRHPAWTSEQPRQDIPILVFTVAQWNALQQGKFHIGAAPIGPSELIHNANYMFALPARYNFAYPAGYQEVKDILKNKPIQPIS</sequence>
<evidence type="ECO:0000313" key="5">
    <source>
        <dbReference type="Proteomes" id="UP001527882"/>
    </source>
</evidence>
<proteinExistence type="predicted"/>
<comment type="caution">
    <text evidence="4">The sequence shown here is derived from an EMBL/GenBank/DDBJ whole genome shotgun (WGS) entry which is preliminary data.</text>
</comment>
<keyword evidence="2" id="KW-0732">Signal</keyword>
<dbReference type="Proteomes" id="UP001527882">
    <property type="component" value="Unassembled WGS sequence"/>
</dbReference>
<evidence type="ECO:0000313" key="4">
    <source>
        <dbReference type="EMBL" id="MCZ8516932.1"/>
    </source>
</evidence>
<evidence type="ECO:0000256" key="1">
    <source>
        <dbReference type="SAM" id="MobiDB-lite"/>
    </source>
</evidence>